<dbReference type="Gene3D" id="1.25.40.10">
    <property type="entry name" value="Tetratricopeptide repeat domain"/>
    <property type="match status" value="1"/>
</dbReference>
<name>A0ABV0EDG6_9BURK</name>
<comment type="caution">
    <text evidence="2">The sequence shown here is derived from an EMBL/GenBank/DDBJ whole genome shotgun (WGS) entry which is preliminary data.</text>
</comment>
<dbReference type="EMBL" id="JBAJEX010000003">
    <property type="protein sequence ID" value="MEO1766701.1"/>
    <property type="molecule type" value="Genomic_DNA"/>
</dbReference>
<reference evidence="2 3" key="1">
    <citation type="submission" date="2024-02" db="EMBL/GenBank/DDBJ databases">
        <title>New thermophilic sulfur-oxidizing bacteria from a hot springs of the Uzon caldera (Kamchatka, Russia).</title>
        <authorList>
            <person name="Dukat A.M."/>
            <person name="Elcheninov A.G."/>
            <person name="Frolov E.N."/>
        </authorList>
    </citation>
    <scope>NUCLEOTIDE SEQUENCE [LARGE SCALE GENOMIC DNA]</scope>
    <source>
        <strain evidence="2 3">AK1</strain>
    </source>
</reference>
<dbReference type="InterPro" id="IPR011990">
    <property type="entry name" value="TPR-like_helical_dom_sf"/>
</dbReference>
<evidence type="ECO:0000313" key="2">
    <source>
        <dbReference type="EMBL" id="MEO1766701.1"/>
    </source>
</evidence>
<gene>
    <name evidence="2" type="ORF">V6E02_05695</name>
</gene>
<evidence type="ECO:0000256" key="1">
    <source>
        <dbReference type="SAM" id="MobiDB-lite"/>
    </source>
</evidence>
<organism evidence="2 3">
    <name type="scientific">Thiobacter aerophilum</name>
    <dbReference type="NCBI Taxonomy" id="3121275"/>
    <lineage>
        <taxon>Bacteria</taxon>
        <taxon>Pseudomonadati</taxon>
        <taxon>Pseudomonadota</taxon>
        <taxon>Betaproteobacteria</taxon>
        <taxon>Burkholderiales</taxon>
        <taxon>Thiobacteraceae</taxon>
        <taxon>Thiobacter</taxon>
    </lineage>
</organism>
<evidence type="ECO:0000313" key="3">
    <source>
        <dbReference type="Proteomes" id="UP001482231"/>
    </source>
</evidence>
<keyword evidence="3" id="KW-1185">Reference proteome</keyword>
<feature type="region of interest" description="Disordered" evidence="1">
    <location>
        <begin position="189"/>
        <end position="260"/>
    </location>
</feature>
<dbReference type="SUPFAM" id="SSF48452">
    <property type="entry name" value="TPR-like"/>
    <property type="match status" value="1"/>
</dbReference>
<dbReference type="Proteomes" id="UP001482231">
    <property type="component" value="Unassembled WGS sequence"/>
</dbReference>
<sequence>MKTILAAVAILVVLVEGMPVASAGSYPTDEELRTLPPFCTWKLRGGKADLDRGFALLGEQFKNAHHYCAGLNHINRYYRAVGSPGAKSFLHEAVNEFTYMVEHLVPSSTLAGASYLGRATAYALWGRDGEAMQDYQAAVRHDPRLVRAYIAWADLLAERKLPQDALKVVTEGLRWNPGSRDLQNRYEKLGGKLPYPEPVVAQGKASAPADAQPNGPSPSNGDPKPADSGTSPALRAAPPQPNAAGANPDKPYCRFCPDEP</sequence>
<dbReference type="RefSeq" id="WP_347307808.1">
    <property type="nucleotide sequence ID" value="NZ_JBAJEX010000003.1"/>
</dbReference>
<evidence type="ECO:0008006" key="4">
    <source>
        <dbReference type="Google" id="ProtNLM"/>
    </source>
</evidence>
<accession>A0ABV0EDG6</accession>
<protein>
    <recommendedName>
        <fullName evidence="4">Tetratricopeptide repeat protein</fullName>
    </recommendedName>
</protein>
<proteinExistence type="predicted"/>